<dbReference type="EMBL" id="QTSU01000002">
    <property type="protein sequence ID" value="RDZ27451.1"/>
    <property type="molecule type" value="Genomic_DNA"/>
</dbReference>
<organism evidence="2 3">
    <name type="scientific">Lysobacter silvisoli</name>
    <dbReference type="NCBI Taxonomy" id="2293254"/>
    <lineage>
        <taxon>Bacteria</taxon>
        <taxon>Pseudomonadati</taxon>
        <taxon>Pseudomonadota</taxon>
        <taxon>Gammaproteobacteria</taxon>
        <taxon>Lysobacterales</taxon>
        <taxon>Lysobacteraceae</taxon>
        <taxon>Lysobacter</taxon>
    </lineage>
</organism>
<evidence type="ECO:0000313" key="3">
    <source>
        <dbReference type="Proteomes" id="UP000264492"/>
    </source>
</evidence>
<dbReference type="SUPFAM" id="SSF51735">
    <property type="entry name" value="NAD(P)-binding Rossmann-fold domains"/>
    <property type="match status" value="1"/>
</dbReference>
<dbReference type="Pfam" id="PF05368">
    <property type="entry name" value="NmrA"/>
    <property type="match status" value="1"/>
</dbReference>
<name>A0A371K0J7_9GAMM</name>
<dbReference type="Proteomes" id="UP000264492">
    <property type="component" value="Unassembled WGS sequence"/>
</dbReference>
<feature type="domain" description="NmrA-like" evidence="1">
    <location>
        <begin position="3"/>
        <end position="242"/>
    </location>
</feature>
<proteinExistence type="predicted"/>
<reference evidence="2 3" key="1">
    <citation type="submission" date="2018-08" db="EMBL/GenBank/DDBJ databases">
        <title>Lysobacter sp. zong2l5, whole genome shotgun sequence.</title>
        <authorList>
            <person name="Zhang X."/>
            <person name="Feng G."/>
            <person name="Zhu H."/>
        </authorList>
    </citation>
    <scope>NUCLEOTIDE SEQUENCE [LARGE SCALE GENOMIC DNA]</scope>
    <source>
        <strain evidence="3">zong2l5</strain>
    </source>
</reference>
<evidence type="ECO:0000313" key="2">
    <source>
        <dbReference type="EMBL" id="RDZ27451.1"/>
    </source>
</evidence>
<dbReference type="PANTHER" id="PTHR43162:SF1">
    <property type="entry name" value="PRESTALK A DIFFERENTIATION PROTEIN A"/>
    <property type="match status" value="1"/>
</dbReference>
<gene>
    <name evidence="2" type="ORF">DX914_14590</name>
</gene>
<dbReference type="Gene3D" id="3.90.25.10">
    <property type="entry name" value="UDP-galactose 4-epimerase, domain 1"/>
    <property type="match status" value="1"/>
</dbReference>
<dbReference type="Gene3D" id="3.40.50.720">
    <property type="entry name" value="NAD(P)-binding Rossmann-like Domain"/>
    <property type="match status" value="1"/>
</dbReference>
<dbReference type="AlphaFoldDB" id="A0A371K0J7"/>
<dbReference type="RefSeq" id="WP_115859924.1">
    <property type="nucleotide sequence ID" value="NZ_QTSU01000002.1"/>
</dbReference>
<dbReference type="InterPro" id="IPR008030">
    <property type="entry name" value="NmrA-like"/>
</dbReference>
<accession>A0A371K0J7</accession>
<dbReference type="OrthoDB" id="9798669at2"/>
<comment type="caution">
    <text evidence="2">The sequence shown here is derived from an EMBL/GenBank/DDBJ whole genome shotgun (WGS) entry which is preliminary data.</text>
</comment>
<dbReference type="PANTHER" id="PTHR43162">
    <property type="match status" value="1"/>
</dbReference>
<sequence>MHVIMGGTGHVGSATVETLLAQGEGVLLVTRDADHAARWHRKGAQIVEADINDVPSLHAALKRGKRALLLNPPADVATDTDAVERRTVRNILEALNGTGLEKVVAVSTGGAQPGERLGDLNVLWELEEGLRRQSIPAAINRGAYYMSNWDSQLDSVRANGVLSAMFPADLPIPMVAPADLGRAATARLTSGIDDIGVRYVEGPADYTCNDVAAAFASALNRPVRVEVTPRDQLEQAFQSLGFSEAAATSYARMTTVSIDGGFDRAERPIRGEISLDAYIDALAASL</sequence>
<dbReference type="InterPro" id="IPR051604">
    <property type="entry name" value="Ergot_Alk_Oxidoreductase"/>
</dbReference>
<dbReference type="InterPro" id="IPR036291">
    <property type="entry name" value="NAD(P)-bd_dom_sf"/>
</dbReference>
<keyword evidence="3" id="KW-1185">Reference proteome</keyword>
<evidence type="ECO:0000259" key="1">
    <source>
        <dbReference type="Pfam" id="PF05368"/>
    </source>
</evidence>
<protein>
    <submittedName>
        <fullName evidence="2">NAD-dependent epimerase/dehydratase family protein</fullName>
    </submittedName>
</protein>